<evidence type="ECO:0000313" key="2">
    <source>
        <dbReference type="EMBL" id="SMO58031.1"/>
    </source>
</evidence>
<dbReference type="AlphaFoldDB" id="A0A521CH03"/>
<protein>
    <submittedName>
        <fullName evidence="2">Uncharacterized protein</fullName>
    </submittedName>
</protein>
<sequence length="120" mass="12511">MEIAALIAITIFALYALIGAGRAQSLQPRRIVLPVGTALGAALACYLIGETKTAGFLAGIIGVLGMIIMLIAAAGLTIGWLTVQAPMRFRVIPSRNWPVSWDLIVTALLGAACTFCAAIE</sequence>
<name>A0A521CH03_9RHOB</name>
<keyword evidence="1" id="KW-1133">Transmembrane helix</keyword>
<dbReference type="Proteomes" id="UP000319014">
    <property type="component" value="Unassembled WGS sequence"/>
</dbReference>
<evidence type="ECO:0000256" key="1">
    <source>
        <dbReference type="SAM" id="Phobius"/>
    </source>
</evidence>
<organism evidence="2 3">
    <name type="scientific">Paracoccus laeviglucosivorans</name>
    <dbReference type="NCBI Taxonomy" id="1197861"/>
    <lineage>
        <taxon>Bacteria</taxon>
        <taxon>Pseudomonadati</taxon>
        <taxon>Pseudomonadota</taxon>
        <taxon>Alphaproteobacteria</taxon>
        <taxon>Rhodobacterales</taxon>
        <taxon>Paracoccaceae</taxon>
        <taxon>Paracoccus</taxon>
    </lineage>
</organism>
<dbReference type="RefSeq" id="WP_142662458.1">
    <property type="nucleotide sequence ID" value="NZ_FXTK01000004.1"/>
</dbReference>
<reference evidence="2 3" key="1">
    <citation type="submission" date="2017-05" db="EMBL/GenBank/DDBJ databases">
        <authorList>
            <person name="Varghese N."/>
            <person name="Submissions S."/>
        </authorList>
    </citation>
    <scope>NUCLEOTIDE SEQUENCE [LARGE SCALE GENOMIC DNA]</scope>
    <source>
        <strain evidence="2 3">DSM 100094</strain>
    </source>
</reference>
<accession>A0A521CH03</accession>
<feature type="transmembrane region" description="Helical" evidence="1">
    <location>
        <begin position="56"/>
        <end position="81"/>
    </location>
</feature>
<proteinExistence type="predicted"/>
<feature type="transmembrane region" description="Helical" evidence="1">
    <location>
        <begin position="101"/>
        <end position="119"/>
    </location>
</feature>
<keyword evidence="1" id="KW-0472">Membrane</keyword>
<evidence type="ECO:0000313" key="3">
    <source>
        <dbReference type="Proteomes" id="UP000319014"/>
    </source>
</evidence>
<keyword evidence="1" id="KW-0812">Transmembrane</keyword>
<dbReference type="EMBL" id="FXTK01000004">
    <property type="protein sequence ID" value="SMO58031.1"/>
    <property type="molecule type" value="Genomic_DNA"/>
</dbReference>
<keyword evidence="3" id="KW-1185">Reference proteome</keyword>
<gene>
    <name evidence="2" type="ORF">SAMN06265221_104259</name>
</gene>
<feature type="transmembrane region" description="Helical" evidence="1">
    <location>
        <begin position="33"/>
        <end position="49"/>
    </location>
</feature>